<dbReference type="Gene3D" id="3.30.565.10">
    <property type="entry name" value="Histidine kinase-like ATPase, C-terminal domain"/>
    <property type="match status" value="1"/>
</dbReference>
<comment type="similarity">
    <text evidence="1">Belongs to the DNA mismatch repair MutL/HexB family.</text>
</comment>
<accession>A0A8X6TX98</accession>
<dbReference type="Pfam" id="PF13589">
    <property type="entry name" value="HATPase_c_3"/>
    <property type="match status" value="1"/>
</dbReference>
<dbReference type="InterPro" id="IPR038973">
    <property type="entry name" value="MutL/Mlh/Pms-like"/>
</dbReference>
<evidence type="ECO:0000256" key="1">
    <source>
        <dbReference type="ARBA" id="ARBA00006082"/>
    </source>
</evidence>
<dbReference type="SUPFAM" id="SSF55874">
    <property type="entry name" value="ATPase domain of HSP90 chaperone/DNA topoisomerase II/histidine kinase"/>
    <property type="match status" value="1"/>
</dbReference>
<sequence length="80" mass="8293">MTGIIKKLDEAVVNRIAAGEVVQRPSSALKEMIENSLDAKATCIQVVVQSGGIKMLQIQDNGTGIKVHGSCSLVVKGAGS</sequence>
<dbReference type="GO" id="GO:0140664">
    <property type="term" value="F:ATP-dependent DNA damage sensor activity"/>
    <property type="evidence" value="ECO:0007669"/>
    <property type="project" value="InterPro"/>
</dbReference>
<dbReference type="PANTHER" id="PTHR10073:SF12">
    <property type="entry name" value="DNA MISMATCH REPAIR PROTEIN MLH1"/>
    <property type="match status" value="1"/>
</dbReference>
<dbReference type="InterPro" id="IPR036890">
    <property type="entry name" value="HATPase_C_sf"/>
</dbReference>
<dbReference type="AlphaFoldDB" id="A0A8X6TX98"/>
<dbReference type="OrthoDB" id="10263226at2759"/>
<dbReference type="EMBL" id="BMAW01017987">
    <property type="protein sequence ID" value="GFT56352.1"/>
    <property type="molecule type" value="Genomic_DNA"/>
</dbReference>
<proteinExistence type="inferred from homology"/>
<organism evidence="2 3">
    <name type="scientific">Nephila pilipes</name>
    <name type="common">Giant wood spider</name>
    <name type="synonym">Nephila maculata</name>
    <dbReference type="NCBI Taxonomy" id="299642"/>
    <lineage>
        <taxon>Eukaryota</taxon>
        <taxon>Metazoa</taxon>
        <taxon>Ecdysozoa</taxon>
        <taxon>Arthropoda</taxon>
        <taxon>Chelicerata</taxon>
        <taxon>Arachnida</taxon>
        <taxon>Araneae</taxon>
        <taxon>Araneomorphae</taxon>
        <taxon>Entelegynae</taxon>
        <taxon>Araneoidea</taxon>
        <taxon>Nephilidae</taxon>
        <taxon>Nephila</taxon>
    </lineage>
</organism>
<dbReference type="GO" id="GO:0006298">
    <property type="term" value="P:mismatch repair"/>
    <property type="evidence" value="ECO:0007669"/>
    <property type="project" value="InterPro"/>
</dbReference>
<comment type="caution">
    <text evidence="2">The sequence shown here is derived from an EMBL/GenBank/DDBJ whole genome shotgun (WGS) entry which is preliminary data.</text>
</comment>
<dbReference type="Proteomes" id="UP000887013">
    <property type="component" value="Unassembled WGS sequence"/>
</dbReference>
<dbReference type="GO" id="GO:0016887">
    <property type="term" value="F:ATP hydrolysis activity"/>
    <property type="evidence" value="ECO:0007669"/>
    <property type="project" value="InterPro"/>
</dbReference>
<dbReference type="GO" id="GO:0032389">
    <property type="term" value="C:MutLalpha complex"/>
    <property type="evidence" value="ECO:0007669"/>
    <property type="project" value="TreeGrafter"/>
</dbReference>
<evidence type="ECO:0000313" key="3">
    <source>
        <dbReference type="Proteomes" id="UP000887013"/>
    </source>
</evidence>
<evidence type="ECO:0000313" key="2">
    <source>
        <dbReference type="EMBL" id="GFT56352.1"/>
    </source>
</evidence>
<keyword evidence="3" id="KW-1185">Reference proteome</keyword>
<dbReference type="PANTHER" id="PTHR10073">
    <property type="entry name" value="DNA MISMATCH REPAIR PROTEIN MLH, PMS, MUTL"/>
    <property type="match status" value="1"/>
</dbReference>
<gene>
    <name evidence="2" type="primary">MLH1</name>
    <name evidence="2" type="ORF">NPIL_164241</name>
</gene>
<name>A0A8X6TX98_NEPPI</name>
<reference evidence="2" key="1">
    <citation type="submission" date="2020-08" db="EMBL/GenBank/DDBJ databases">
        <title>Multicomponent nature underlies the extraordinary mechanical properties of spider dragline silk.</title>
        <authorList>
            <person name="Kono N."/>
            <person name="Nakamura H."/>
            <person name="Mori M."/>
            <person name="Yoshida Y."/>
            <person name="Ohtoshi R."/>
            <person name="Malay A.D."/>
            <person name="Moran D.A.P."/>
            <person name="Tomita M."/>
            <person name="Numata K."/>
            <person name="Arakawa K."/>
        </authorList>
    </citation>
    <scope>NUCLEOTIDE SEQUENCE</scope>
</reference>
<protein>
    <submittedName>
        <fullName evidence="2">DNA mismatch repair protein Mlh1</fullName>
    </submittedName>
</protein>